<dbReference type="FunFam" id="1.20.1640.10:FF:000001">
    <property type="entry name" value="Efflux pump membrane transporter"/>
    <property type="match status" value="1"/>
</dbReference>
<evidence type="ECO:0000256" key="7">
    <source>
        <dbReference type="ARBA" id="ARBA00023136"/>
    </source>
</evidence>
<reference evidence="11" key="3">
    <citation type="journal article" date="2011" name="Environ. Microbiol.">
        <title>A blueprint of ectoine metabolism from the genome of the industrial producer Halomonas elongata DSM 2581(T).</title>
        <authorList>
            <person name="Schwibbert K."/>
            <person name="Marin-Sanguino A."/>
            <person name="Bagyan I."/>
            <person name="Heidrich G."/>
            <person name="Lentzen G."/>
            <person name="Seitz H."/>
            <person name="Rampp M."/>
            <person name="Schuster S.C."/>
            <person name="Klenk H.P."/>
            <person name="Pfeiffer F."/>
            <person name="Oesterhelt D."/>
            <person name="Kunte H.J."/>
        </authorList>
    </citation>
    <scope>NUCLEOTIDE SEQUENCE [LARGE SCALE GENOMIC DNA]</scope>
    <source>
        <strain evidence="11">ATCC 33173 / DSM 2581 / NBRC 15536 / NCIMB 2198 / 1H9</strain>
    </source>
</reference>
<dbReference type="InterPro" id="IPR001036">
    <property type="entry name" value="Acrflvin-R"/>
</dbReference>
<evidence type="ECO:0000313" key="9">
    <source>
        <dbReference type="EMBL" id="CBV41920.1"/>
    </source>
</evidence>
<dbReference type="Gene3D" id="3.30.70.1430">
    <property type="entry name" value="Multidrug efflux transporter AcrB pore domain"/>
    <property type="match status" value="2"/>
</dbReference>
<dbReference type="SUPFAM" id="SSF82866">
    <property type="entry name" value="Multidrug efflux transporter AcrB transmembrane domain"/>
    <property type="match status" value="2"/>
</dbReference>
<dbReference type="OrthoDB" id="9757904at2"/>
<keyword evidence="4" id="KW-0997">Cell inner membrane</keyword>
<evidence type="ECO:0000313" key="12">
    <source>
        <dbReference type="Proteomes" id="UP001322512"/>
    </source>
</evidence>
<keyword evidence="5 8" id="KW-0812">Transmembrane</keyword>
<keyword evidence="7 8" id="KW-0472">Membrane</keyword>
<dbReference type="SUPFAM" id="SSF82714">
    <property type="entry name" value="Multidrug efflux transporter AcrB TolC docking domain, DN and DC subdomains"/>
    <property type="match status" value="2"/>
</dbReference>
<evidence type="ECO:0000256" key="3">
    <source>
        <dbReference type="ARBA" id="ARBA00022475"/>
    </source>
</evidence>
<dbReference type="Pfam" id="PF00873">
    <property type="entry name" value="ACR_tran"/>
    <property type="match status" value="1"/>
</dbReference>
<dbReference type="Proteomes" id="UP001322512">
    <property type="component" value="Chromosome"/>
</dbReference>
<feature type="transmembrane region" description="Helical" evidence="8">
    <location>
        <begin position="360"/>
        <end position="380"/>
    </location>
</feature>
<dbReference type="Gene3D" id="3.30.70.1320">
    <property type="entry name" value="Multidrug efflux transporter AcrB pore domain like"/>
    <property type="match status" value="1"/>
</dbReference>
<dbReference type="PRINTS" id="PR00702">
    <property type="entry name" value="ACRIFLAVINRP"/>
</dbReference>
<dbReference type="PANTHER" id="PTHR32063:SF14">
    <property type="entry name" value="BLL4319 PROTEIN"/>
    <property type="match status" value="1"/>
</dbReference>
<evidence type="ECO:0000313" key="11">
    <source>
        <dbReference type="Proteomes" id="UP000008707"/>
    </source>
</evidence>
<dbReference type="PANTHER" id="PTHR32063">
    <property type="match status" value="1"/>
</dbReference>
<dbReference type="InterPro" id="IPR027463">
    <property type="entry name" value="AcrB_DN_DC_subdom"/>
</dbReference>
<feature type="transmembrane region" description="Helical" evidence="8">
    <location>
        <begin position="885"/>
        <end position="904"/>
    </location>
</feature>
<organism evidence="9 11">
    <name type="scientific">Halomonas elongata (strain ATCC 33173 / DSM 2581 / NBRC 15536 / NCIMB 2198 / 1H9)</name>
    <dbReference type="NCBI Taxonomy" id="768066"/>
    <lineage>
        <taxon>Bacteria</taxon>
        <taxon>Pseudomonadati</taxon>
        <taxon>Pseudomonadota</taxon>
        <taxon>Gammaproteobacteria</taxon>
        <taxon>Oceanospirillales</taxon>
        <taxon>Halomonadaceae</taxon>
        <taxon>Halomonas</taxon>
    </lineage>
</organism>
<protein>
    <submittedName>
        <fullName evidence="10">Efflux RND transporter permease subunit</fullName>
    </submittedName>
    <submittedName>
        <fullName evidence="9">HAE1 family transport protein</fullName>
    </submittedName>
</protein>
<dbReference type="GeneID" id="91009302"/>
<feature type="transmembrane region" description="Helical" evidence="8">
    <location>
        <begin position="464"/>
        <end position="487"/>
    </location>
</feature>
<sequence>MRLSDVSVQRPVLATVLAALIVAFGLLALDRLPLQEYPSIDPPVVSIRTDYPGASASVVETRITQVLEDRISGVSGIEVISSSSSDGNSSINVEFSLDKDIDAAANDIRDRIAGARNNLPDEADSPEVRKADSGSDIVIWLALSGSDYDIGELTDYAERYLTDRFSVQEGASQVIVGGGYEYAMRVWLDADALAARGLTVGDVTNSLREENVELPGGSVESRDRQFMVRLPRDFATPEDFRALALSRDDNGYLVRLDDVARVEIGAVEERSLFRGNGVPMVGLGIRKQSTANVLALSRSVKEELARVAPTLPDGMELKLHHDASTFVSNAIFEVVQTLFIAMGLVVVAIFIFLGNLRTTLIPAVTVPIALIGTFAALAALGFTINLLTLLALVLAIGLIVDDAIVVLENIHRRMQEYGETALVAAYRGSRQIAFAVIATTLVLIAVFVPLSFMQGDIGRLFSEFALTLAAAVSISTLLALTLTPMMASKILKRDMHEGRIAHGVHRALDASRAAYRRMLERVLRWRWPVMALFFALIGAMVWLNAQLPREYTPQEDRGTFFVLINGPPGATYDYMLDYMDEIEARLLPLRERGEIERILVRAPRGWGAIENFNGGFVIVNLSDWGSRRAAWPIMNEIRARLADLPGVQAFPVMPQGFGGGGSMDQSMQFVLGGGTYDQLAEWRDTLIEHIRQDNPRLLNLDSDYEENQPQLRVDIDYTRAADLGVTVSEIGSTLETLLGGRTVTRYVDDGQEYDVILEAERGSRPSPRSLDSIMVRSSRSGELVPLSSMVTLTDFAGPSTLNRYNRLRAVTIQANLADGYSMGEALDYLETTADDILPAEVQTDVKGDARDYKEASSATTFLLVLGVVVVFLVLAGQFESFVHPLVIMFTVPLAMIGALLGLGLSGQSLNTYSQVGLVMLVGLAAKNGILIVEFANQLRDAGHAFHEALVEAAVTRLRPIVMTAVTTMAGAIPLIISSGAGAETRLVLGTVILCGLASATLFTLFVVPVAYDLLARRTGSPGAVARQLDREMAEHPSEQR</sequence>
<dbReference type="GO" id="GO:0042910">
    <property type="term" value="F:xenobiotic transmembrane transporter activity"/>
    <property type="evidence" value="ECO:0007669"/>
    <property type="project" value="TreeGrafter"/>
</dbReference>
<dbReference type="Gene3D" id="3.30.2090.10">
    <property type="entry name" value="Multidrug efflux transporter AcrB TolC docking domain, DN and DC subdomains"/>
    <property type="match status" value="2"/>
</dbReference>
<feature type="transmembrane region" description="Helical" evidence="8">
    <location>
        <begin position="957"/>
        <end position="980"/>
    </location>
</feature>
<keyword evidence="6 8" id="KW-1133">Transmembrane helix</keyword>
<keyword evidence="3" id="KW-1003">Cell membrane</keyword>
<evidence type="ECO:0000256" key="5">
    <source>
        <dbReference type="ARBA" id="ARBA00022692"/>
    </source>
</evidence>
<dbReference type="RefSeq" id="WP_013331792.1">
    <property type="nucleotide sequence ID" value="NC_014532.2"/>
</dbReference>
<dbReference type="KEGG" id="hel:HELO_2036"/>
<reference evidence="9" key="1">
    <citation type="journal article" date="2010" name="Environ. Microbiol.">
        <title>A blueprint of ectoine metabolism from the genome of the industrial producer Halomonas elongata DSM 2581(T).</title>
        <authorList>
            <person name="Schwibbert K."/>
            <person name="Marin-Sanguino A."/>
            <person name="Bagyan I."/>
            <person name="Heidrich G."/>
            <person name="Lentzen G."/>
            <person name="Seitz H."/>
            <person name="Rampp M."/>
            <person name="Schuster S.C."/>
            <person name="Klenk H.P."/>
            <person name="Pfeiffer F."/>
            <person name="Oesterhelt D."/>
            <person name="Kunte H.J."/>
        </authorList>
    </citation>
    <scope>NUCLEOTIDE SEQUENCE</scope>
    <source>
        <strain evidence="9">Type strain: DSM 2581</strain>
    </source>
</reference>
<feature type="transmembrane region" description="Helical" evidence="8">
    <location>
        <begin position="432"/>
        <end position="452"/>
    </location>
</feature>
<reference evidence="9" key="2">
    <citation type="submission" date="2010-05" db="EMBL/GenBank/DDBJ databases">
        <title>Revision and reannotation of the Halomonas elongata DSM 2581(T) genome.</title>
        <authorList>
            <person name="Pfeiffer F."/>
            <person name="Bagyan I."/>
            <person name="Alfaro-Espinoza G."/>
            <person name="Zamora-Lagos M.A."/>
            <person name="Habermann B."/>
            <person name="Oesterhelt D."/>
            <person name="Kunte H.J."/>
        </authorList>
    </citation>
    <scope>NUCLEOTIDE SEQUENCE</scope>
    <source>
        <strain evidence="9">Type strain: DSM 2581</strain>
    </source>
</reference>
<feature type="transmembrane region" description="Helical" evidence="8">
    <location>
        <begin position="525"/>
        <end position="543"/>
    </location>
</feature>
<dbReference type="GO" id="GO:0005886">
    <property type="term" value="C:plasma membrane"/>
    <property type="evidence" value="ECO:0007669"/>
    <property type="project" value="UniProtKB-SubCell"/>
</dbReference>
<dbReference type="Gene3D" id="1.20.1640.10">
    <property type="entry name" value="Multidrug efflux transporter AcrB transmembrane domain"/>
    <property type="match status" value="2"/>
</dbReference>
<evidence type="ECO:0000256" key="4">
    <source>
        <dbReference type="ARBA" id="ARBA00022519"/>
    </source>
</evidence>
<dbReference type="AlphaFoldDB" id="E1V9T6"/>
<dbReference type="SUPFAM" id="SSF82693">
    <property type="entry name" value="Multidrug efflux transporter AcrB pore domain, PN1, PN2, PC1 and PC2 subdomains"/>
    <property type="match status" value="3"/>
</dbReference>
<feature type="transmembrane region" description="Helical" evidence="8">
    <location>
        <begin position="12"/>
        <end position="29"/>
    </location>
</feature>
<reference evidence="10 12" key="4">
    <citation type="submission" date="2023-11" db="EMBL/GenBank/DDBJ databases">
        <title>MicrobeMod: A computational toolkit for identifying prokaryotic methylation and restriction-modification with nanopore sequencing.</title>
        <authorList>
            <person name="Crits-Christoph A."/>
            <person name="Kang S.C."/>
            <person name="Lee H."/>
            <person name="Ostrov N."/>
        </authorList>
    </citation>
    <scope>NUCLEOTIDE SEQUENCE [LARGE SCALE GENOMIC DNA]</scope>
    <source>
        <strain evidence="10 12">ATCC 33173</strain>
    </source>
</reference>
<evidence type="ECO:0000256" key="8">
    <source>
        <dbReference type="SAM" id="Phobius"/>
    </source>
</evidence>
<evidence type="ECO:0000256" key="1">
    <source>
        <dbReference type="ARBA" id="ARBA00004429"/>
    </source>
</evidence>
<comment type="subcellular location">
    <subcellularLocation>
        <location evidence="1">Cell inner membrane</location>
        <topology evidence="1">Multi-pass membrane protein</topology>
    </subcellularLocation>
</comment>
<name>E1V9T6_HALED</name>
<gene>
    <name evidence="9" type="ordered locus">HELO_2036</name>
    <name evidence="10" type="ORF">SR933_03830</name>
</gene>
<feature type="transmembrane region" description="Helical" evidence="8">
    <location>
        <begin position="334"/>
        <end position="353"/>
    </location>
</feature>
<proteinExistence type="predicted"/>
<evidence type="ECO:0000313" key="10">
    <source>
        <dbReference type="EMBL" id="WPU48023.1"/>
    </source>
</evidence>
<feature type="transmembrane region" description="Helical" evidence="8">
    <location>
        <begin position="858"/>
        <end position="878"/>
    </location>
</feature>
<dbReference type="EMBL" id="FN869568">
    <property type="protein sequence ID" value="CBV41920.1"/>
    <property type="molecule type" value="Genomic_DNA"/>
</dbReference>
<dbReference type="Proteomes" id="UP000008707">
    <property type="component" value="Chromosome"/>
</dbReference>
<dbReference type="STRING" id="768066.HELO_2036"/>
<dbReference type="EMBL" id="CP139472">
    <property type="protein sequence ID" value="WPU48023.1"/>
    <property type="molecule type" value="Genomic_DNA"/>
</dbReference>
<keyword evidence="12" id="KW-1185">Reference proteome</keyword>
<accession>E1V9T6</accession>
<feature type="transmembrane region" description="Helical" evidence="8">
    <location>
        <begin position="386"/>
        <end position="407"/>
    </location>
</feature>
<feature type="transmembrane region" description="Helical" evidence="8">
    <location>
        <begin position="916"/>
        <end position="936"/>
    </location>
</feature>
<evidence type="ECO:0000256" key="6">
    <source>
        <dbReference type="ARBA" id="ARBA00022989"/>
    </source>
</evidence>
<evidence type="ECO:0000256" key="2">
    <source>
        <dbReference type="ARBA" id="ARBA00022448"/>
    </source>
</evidence>
<feature type="transmembrane region" description="Helical" evidence="8">
    <location>
        <begin position="986"/>
        <end position="1011"/>
    </location>
</feature>
<dbReference type="Gene3D" id="3.30.70.1440">
    <property type="entry name" value="Multidrug efflux transporter AcrB pore domain"/>
    <property type="match status" value="1"/>
</dbReference>
<keyword evidence="2" id="KW-0813">Transport</keyword>
<dbReference type="eggNOG" id="COG0841">
    <property type="taxonomic scope" value="Bacteria"/>
</dbReference>
<dbReference type="HOGENOM" id="CLU_002755_1_2_6"/>